<dbReference type="InterPro" id="IPR021327">
    <property type="entry name" value="DUF2934"/>
</dbReference>
<gene>
    <name evidence="2" type="ORF">J5Y10_19095</name>
</gene>
<proteinExistence type="predicted"/>
<feature type="compositionally biased region" description="Basic and acidic residues" evidence="1">
    <location>
        <begin position="1"/>
        <end position="37"/>
    </location>
</feature>
<evidence type="ECO:0000256" key="1">
    <source>
        <dbReference type="SAM" id="MobiDB-lite"/>
    </source>
</evidence>
<reference evidence="2" key="1">
    <citation type="submission" date="2021-03" db="EMBL/GenBank/DDBJ databases">
        <authorList>
            <person name="So Y."/>
        </authorList>
    </citation>
    <scope>NUCLEOTIDE SEQUENCE</scope>
    <source>
        <strain evidence="2">SG15</strain>
    </source>
</reference>
<feature type="compositionally biased region" description="Basic and acidic residues" evidence="1">
    <location>
        <begin position="89"/>
        <end position="100"/>
    </location>
</feature>
<dbReference type="AlphaFoldDB" id="A0A940MVF1"/>
<dbReference type="Proteomes" id="UP000677537">
    <property type="component" value="Unassembled WGS sequence"/>
</dbReference>
<feature type="region of interest" description="Disordered" evidence="1">
    <location>
        <begin position="1"/>
        <end position="132"/>
    </location>
</feature>
<keyword evidence="3" id="KW-1185">Reference proteome</keyword>
<feature type="compositionally biased region" description="Basic and acidic residues" evidence="1">
    <location>
        <begin position="121"/>
        <end position="132"/>
    </location>
</feature>
<organism evidence="2 3">
    <name type="scientific">Roseomonas indoligenes</name>
    <dbReference type="NCBI Taxonomy" id="2820811"/>
    <lineage>
        <taxon>Bacteria</taxon>
        <taxon>Pseudomonadati</taxon>
        <taxon>Pseudomonadota</taxon>
        <taxon>Alphaproteobacteria</taxon>
        <taxon>Acetobacterales</taxon>
        <taxon>Roseomonadaceae</taxon>
        <taxon>Roseomonas</taxon>
    </lineage>
</organism>
<sequence length="132" mass="13748">MTDEKRIRERAYEIWESAGRPEGEHDTHWTQAEREVAATRTGSRASEDEARPVPKAGKKAEGKSPTPTAPDGGSTPAEAAAAAKSVGKSAEKPKDKKKAAAETASTAPAASKRGSAPARPAKSDTKGKAKKA</sequence>
<dbReference type="RefSeq" id="WP_209375700.1">
    <property type="nucleotide sequence ID" value="NZ_JAGIZA010000013.1"/>
</dbReference>
<feature type="compositionally biased region" description="Low complexity" evidence="1">
    <location>
        <begin position="72"/>
        <end position="88"/>
    </location>
</feature>
<dbReference type="EMBL" id="JAGIZA010000013">
    <property type="protein sequence ID" value="MBP0494898.1"/>
    <property type="molecule type" value="Genomic_DNA"/>
</dbReference>
<comment type="caution">
    <text evidence="2">The sequence shown here is derived from an EMBL/GenBank/DDBJ whole genome shotgun (WGS) entry which is preliminary data.</text>
</comment>
<feature type="compositionally biased region" description="Basic and acidic residues" evidence="1">
    <location>
        <begin position="45"/>
        <end position="62"/>
    </location>
</feature>
<protein>
    <submittedName>
        <fullName evidence="2">DUF2934 domain-containing protein</fullName>
    </submittedName>
</protein>
<name>A0A940MVF1_9PROT</name>
<dbReference type="Pfam" id="PF11154">
    <property type="entry name" value="DUF2934"/>
    <property type="match status" value="1"/>
</dbReference>
<feature type="compositionally biased region" description="Low complexity" evidence="1">
    <location>
        <begin position="101"/>
        <end position="112"/>
    </location>
</feature>
<accession>A0A940MVF1</accession>
<evidence type="ECO:0000313" key="2">
    <source>
        <dbReference type="EMBL" id="MBP0494898.1"/>
    </source>
</evidence>
<evidence type="ECO:0000313" key="3">
    <source>
        <dbReference type="Proteomes" id="UP000677537"/>
    </source>
</evidence>